<accession>A0A4R4A4K0</accession>
<gene>
    <name evidence="3" type="ORF">EDC29_11744</name>
</gene>
<dbReference type="AlphaFoldDB" id="A0A4R4A4K0"/>
<dbReference type="RefSeq" id="WP_123140565.1">
    <property type="nucleotide sequence ID" value="NZ_NRRH01000028.1"/>
</dbReference>
<dbReference type="Proteomes" id="UP000295247">
    <property type="component" value="Unassembled WGS sequence"/>
</dbReference>
<reference evidence="3 4" key="1">
    <citation type="submission" date="2019-03" db="EMBL/GenBank/DDBJ databases">
        <title>Genomic Encyclopedia of Type Strains, Phase IV (KMG-IV): sequencing the most valuable type-strain genomes for metagenomic binning, comparative biology and taxonomic classification.</title>
        <authorList>
            <person name="Goeker M."/>
        </authorList>
    </citation>
    <scope>NUCLEOTIDE SEQUENCE [LARGE SCALE GENOMIC DNA]</scope>
    <source>
        <strain evidence="3 4">DSM 203</strain>
    </source>
</reference>
<dbReference type="NCBIfam" id="TIGR01630">
    <property type="entry name" value="psiM2_ORF9"/>
    <property type="match status" value="1"/>
</dbReference>
<dbReference type="EMBL" id="SMDC01000017">
    <property type="protein sequence ID" value="TCW32678.1"/>
    <property type="molecule type" value="Genomic_DNA"/>
</dbReference>
<name>A0A4R4A4K0_MARGR</name>
<evidence type="ECO:0000259" key="2">
    <source>
        <dbReference type="Pfam" id="PF17289"/>
    </source>
</evidence>
<dbReference type="Gene3D" id="3.40.50.300">
    <property type="entry name" value="P-loop containing nucleotide triphosphate hydrolases"/>
    <property type="match status" value="1"/>
</dbReference>
<protein>
    <submittedName>
        <fullName evidence="3">Putative phage terminase large subunit-like protein</fullName>
    </submittedName>
</protein>
<evidence type="ECO:0000313" key="4">
    <source>
        <dbReference type="Proteomes" id="UP000295247"/>
    </source>
</evidence>
<evidence type="ECO:0000313" key="3">
    <source>
        <dbReference type="EMBL" id="TCW32678.1"/>
    </source>
</evidence>
<dbReference type="InterPro" id="IPR006517">
    <property type="entry name" value="Phage_terminase_lsu-like_C"/>
</dbReference>
<organism evidence="3 4">
    <name type="scientific">Marichromatium gracile</name>
    <name type="common">Chromatium gracile</name>
    <dbReference type="NCBI Taxonomy" id="1048"/>
    <lineage>
        <taxon>Bacteria</taxon>
        <taxon>Pseudomonadati</taxon>
        <taxon>Pseudomonadota</taxon>
        <taxon>Gammaproteobacteria</taxon>
        <taxon>Chromatiales</taxon>
        <taxon>Chromatiaceae</taxon>
        <taxon>Marichromatium</taxon>
    </lineage>
</organism>
<feature type="domain" description="Terminase large subunit gp17-like C-terminal" evidence="2">
    <location>
        <begin position="292"/>
        <end position="440"/>
    </location>
</feature>
<keyword evidence="1" id="KW-1188">Viral release from host cell</keyword>
<dbReference type="Pfam" id="PF17289">
    <property type="entry name" value="Terminase_6C"/>
    <property type="match status" value="1"/>
</dbReference>
<dbReference type="InterPro" id="IPR027417">
    <property type="entry name" value="P-loop_NTPase"/>
</dbReference>
<evidence type="ECO:0000256" key="1">
    <source>
        <dbReference type="ARBA" id="ARBA00022612"/>
    </source>
</evidence>
<dbReference type="Pfam" id="PF03237">
    <property type="entry name" value="Terminase_6N"/>
    <property type="match status" value="1"/>
</dbReference>
<dbReference type="InterPro" id="IPR035421">
    <property type="entry name" value="Terminase_6C"/>
</dbReference>
<proteinExistence type="predicted"/>
<sequence>MTADTIIRPQPGPQEQFLSSPADIVIYGGSAGGGKTFALLLEGMRHSGLAEFGAVIFRRESTQITNEGGLWDSAMQLYPQAGARPFKSPKLGFAFPAGARVTFGHLNQEADVLNWQGAQIPLICFDELTHFSRAQFFYMLSRNRSTCGVRPYVRATTNPDADSWVAEFIGWWIDDESGLPIPERAGALRYFVRVDDAVHWADSREALAQAHGVSPEDAKSVTFIPASVFDNQALLERDPGYLANLKALGRVERARLLEGNWRVRPAAGLYFPRHAVTLLDVAPTDIVERVRSWDLAGTEPTQDSPSPDATAGVLMGLQKNGRYVVLDVAHLRARAHRVRQTLSAVAQQDGHATKITIPQDPGQAGKDQAASIIAGLAGYSVSARRPSSDKITRAEPLSAQWQAGNVDVLRGPWAEAFLAEMESFPVGHDDQVDAAADAFAALARGVTDYSLARSAGQRAAHHLDDAAPTLTAAGWGTVAGASKAYGL</sequence>
<comment type="caution">
    <text evidence="3">The sequence shown here is derived from an EMBL/GenBank/DDBJ whole genome shotgun (WGS) entry which is preliminary data.</text>
</comment>